<dbReference type="InterPro" id="IPR013083">
    <property type="entry name" value="Znf_RING/FYVE/PHD"/>
</dbReference>
<dbReference type="Gene3D" id="3.30.40.10">
    <property type="entry name" value="Zinc/RING finger domain, C3HC4 (zinc finger)"/>
    <property type="match status" value="1"/>
</dbReference>
<keyword evidence="1" id="KW-0479">Metal-binding</keyword>
<evidence type="ECO:0000256" key="5">
    <source>
        <dbReference type="SAM" id="MobiDB-lite"/>
    </source>
</evidence>
<dbReference type="PROSITE" id="PS01359">
    <property type="entry name" value="ZF_PHD_1"/>
    <property type="match status" value="1"/>
</dbReference>
<evidence type="ECO:0000256" key="3">
    <source>
        <dbReference type="ARBA" id="ARBA00022833"/>
    </source>
</evidence>
<evidence type="ECO:0000313" key="8">
    <source>
        <dbReference type="Proteomes" id="UP000007879"/>
    </source>
</evidence>
<keyword evidence="2 4" id="KW-0863">Zinc-finger</keyword>
<evidence type="ECO:0000256" key="2">
    <source>
        <dbReference type="ARBA" id="ARBA00022771"/>
    </source>
</evidence>
<dbReference type="InterPro" id="IPR001965">
    <property type="entry name" value="Znf_PHD"/>
</dbReference>
<sequence length="419" mass="46095">MAGRLTESGIGKRKRPRVFEEKDEDEKQTSSSKHSSITGDSGDSDSDHGLVIADPEMEQTNNDSPSGSGGSKSPDSIEDLPMEALIASTLNHFSSCLRPSLMELFPAASSAEINSIINTKWKALKKARREQAGNLGSRKLSNKVEEDEQKEASRPRRKAARNVAMNAYLDDDNDDTSYADSPATTEDCDTMDDEQGGGGAGGGAKGRKRKRPIVTSIGQKVPRIKIRMIGRSRNNDSPIFTQSLEEQPRASGKRSGRKKKGATDSEASSVHLEDERDDLIHLSRSPSATEEDEDDSMSDGDQDDDSEEQDDSDGEHADYCHICQDGGELLCCDRCPKAYHLQCLYPPLKKIPDGTWHCPRCTVKALPGHVEKILTWRWVKVESEEEEEEGDDSAIVGKKIYACTYCTCSAACAIKYMYM</sequence>
<dbReference type="GO" id="GO:0008270">
    <property type="term" value="F:zinc ion binding"/>
    <property type="evidence" value="ECO:0007669"/>
    <property type="project" value="UniProtKB-KW"/>
</dbReference>
<reference evidence="8" key="1">
    <citation type="journal article" date="2010" name="Nature">
        <title>The Amphimedon queenslandica genome and the evolution of animal complexity.</title>
        <authorList>
            <person name="Srivastava M."/>
            <person name="Simakov O."/>
            <person name="Chapman J."/>
            <person name="Fahey B."/>
            <person name="Gauthier M.E."/>
            <person name="Mitros T."/>
            <person name="Richards G.S."/>
            <person name="Conaco C."/>
            <person name="Dacre M."/>
            <person name="Hellsten U."/>
            <person name="Larroux C."/>
            <person name="Putnam N.H."/>
            <person name="Stanke M."/>
            <person name="Adamska M."/>
            <person name="Darling A."/>
            <person name="Degnan S.M."/>
            <person name="Oakley T.H."/>
            <person name="Plachetzki D.C."/>
            <person name="Zhai Y."/>
            <person name="Adamski M."/>
            <person name="Calcino A."/>
            <person name="Cummins S.F."/>
            <person name="Goodstein D.M."/>
            <person name="Harris C."/>
            <person name="Jackson D.J."/>
            <person name="Leys S.P."/>
            <person name="Shu S."/>
            <person name="Woodcroft B.J."/>
            <person name="Vervoort M."/>
            <person name="Kosik K.S."/>
            <person name="Manning G."/>
            <person name="Degnan B.M."/>
            <person name="Rokhsar D.S."/>
        </authorList>
    </citation>
    <scope>NUCLEOTIDE SEQUENCE [LARGE SCALE GENOMIC DNA]</scope>
</reference>
<evidence type="ECO:0000256" key="1">
    <source>
        <dbReference type="ARBA" id="ARBA00022723"/>
    </source>
</evidence>
<feature type="compositionally biased region" description="Basic and acidic residues" evidence="5">
    <location>
        <begin position="17"/>
        <end position="28"/>
    </location>
</feature>
<dbReference type="Pfam" id="PF00628">
    <property type="entry name" value="PHD"/>
    <property type="match status" value="1"/>
</dbReference>
<dbReference type="InterPro" id="IPR011011">
    <property type="entry name" value="Znf_FYVE_PHD"/>
</dbReference>
<dbReference type="RefSeq" id="XP_019849040.1">
    <property type="nucleotide sequence ID" value="XM_019993481.1"/>
</dbReference>
<keyword evidence="3" id="KW-0862">Zinc</keyword>
<protein>
    <recommendedName>
        <fullName evidence="6">PHD-type domain-containing protein</fullName>
    </recommendedName>
</protein>
<proteinExistence type="predicted"/>
<organism evidence="7 8">
    <name type="scientific">Amphimedon queenslandica</name>
    <name type="common">Sponge</name>
    <dbReference type="NCBI Taxonomy" id="400682"/>
    <lineage>
        <taxon>Eukaryota</taxon>
        <taxon>Metazoa</taxon>
        <taxon>Porifera</taxon>
        <taxon>Demospongiae</taxon>
        <taxon>Heteroscleromorpha</taxon>
        <taxon>Haplosclerida</taxon>
        <taxon>Niphatidae</taxon>
        <taxon>Amphimedon</taxon>
    </lineage>
</organism>
<evidence type="ECO:0000313" key="7">
    <source>
        <dbReference type="EnsemblMetazoa" id="XP_019849040.1"/>
    </source>
</evidence>
<dbReference type="PANTHER" id="PTHR24102:SF28">
    <property type="entry name" value="PHD-TYPE DOMAIN-CONTAINING PROTEIN"/>
    <property type="match status" value="1"/>
</dbReference>
<dbReference type="PROSITE" id="PS50016">
    <property type="entry name" value="ZF_PHD_2"/>
    <property type="match status" value="1"/>
</dbReference>
<dbReference type="Proteomes" id="UP000007879">
    <property type="component" value="Unassembled WGS sequence"/>
</dbReference>
<feature type="compositionally biased region" description="Polar residues" evidence="5">
    <location>
        <begin position="235"/>
        <end position="245"/>
    </location>
</feature>
<feature type="compositionally biased region" description="Low complexity" evidence="5">
    <location>
        <begin position="63"/>
        <end position="74"/>
    </location>
</feature>
<dbReference type="AlphaFoldDB" id="A0AAN0IW75"/>
<dbReference type="InterPro" id="IPR019787">
    <property type="entry name" value="Znf_PHD-finger"/>
</dbReference>
<feature type="compositionally biased region" description="Acidic residues" evidence="5">
    <location>
        <begin position="289"/>
        <end position="313"/>
    </location>
</feature>
<evidence type="ECO:0000256" key="4">
    <source>
        <dbReference type="PROSITE-ProRule" id="PRU00146"/>
    </source>
</evidence>
<feature type="compositionally biased region" description="Basic and acidic residues" evidence="5">
    <location>
        <begin position="271"/>
        <end position="281"/>
    </location>
</feature>
<feature type="compositionally biased region" description="Basic residues" evidence="5">
    <location>
        <begin position="251"/>
        <end position="260"/>
    </location>
</feature>
<dbReference type="InterPro" id="IPR019786">
    <property type="entry name" value="Zinc_finger_PHD-type_CS"/>
</dbReference>
<accession>A0AAN0IW75</accession>
<feature type="domain" description="PHD-type" evidence="6">
    <location>
        <begin position="317"/>
        <end position="364"/>
    </location>
</feature>
<reference evidence="7" key="2">
    <citation type="submission" date="2024-06" db="UniProtKB">
        <authorList>
            <consortium name="EnsemblMetazoa"/>
        </authorList>
    </citation>
    <scope>IDENTIFICATION</scope>
</reference>
<feature type="compositionally biased region" description="Acidic residues" evidence="5">
    <location>
        <begin position="186"/>
        <end position="195"/>
    </location>
</feature>
<keyword evidence="8" id="KW-1185">Reference proteome</keyword>
<dbReference type="PANTHER" id="PTHR24102">
    <property type="entry name" value="PHD FINGER PROTEIN"/>
    <property type="match status" value="1"/>
</dbReference>
<dbReference type="SUPFAM" id="SSF57903">
    <property type="entry name" value="FYVE/PHD zinc finger"/>
    <property type="match status" value="1"/>
</dbReference>
<dbReference type="EnsemblMetazoa" id="XM_019993481.1">
    <property type="protein sequence ID" value="XP_019849040.1"/>
    <property type="gene ID" value="LOC100637285"/>
</dbReference>
<feature type="region of interest" description="Disordered" evidence="5">
    <location>
        <begin position="1"/>
        <end position="80"/>
    </location>
</feature>
<name>A0AAN0IW75_AMPQE</name>
<dbReference type="SMART" id="SM00249">
    <property type="entry name" value="PHD"/>
    <property type="match status" value="1"/>
</dbReference>
<dbReference type="KEGG" id="aqu:100637285"/>
<dbReference type="GeneID" id="100637285"/>
<dbReference type="CDD" id="cd15532">
    <property type="entry name" value="PHD2_CHD_II"/>
    <property type="match status" value="1"/>
</dbReference>
<evidence type="ECO:0000259" key="6">
    <source>
        <dbReference type="PROSITE" id="PS50016"/>
    </source>
</evidence>
<feature type="region of interest" description="Disordered" evidence="5">
    <location>
        <begin position="126"/>
        <end position="314"/>
    </location>
</feature>